<dbReference type="InterPro" id="IPR036770">
    <property type="entry name" value="Ankyrin_rpt-contain_sf"/>
</dbReference>
<dbReference type="Pfam" id="PF00023">
    <property type="entry name" value="Ank"/>
    <property type="match status" value="1"/>
</dbReference>
<feature type="repeat" description="ANK" evidence="3">
    <location>
        <begin position="1393"/>
        <end position="1425"/>
    </location>
</feature>
<dbReference type="Gene3D" id="3.40.50.300">
    <property type="entry name" value="P-loop containing nucleotide triphosphate hydrolases"/>
    <property type="match status" value="1"/>
</dbReference>
<feature type="repeat" description="ANK" evidence="3">
    <location>
        <begin position="2606"/>
        <end position="2638"/>
    </location>
</feature>
<feature type="region of interest" description="Disordered" evidence="5">
    <location>
        <begin position="2884"/>
        <end position="2971"/>
    </location>
</feature>
<feature type="repeat" description="ANK" evidence="3">
    <location>
        <begin position="2771"/>
        <end position="2803"/>
    </location>
</feature>
<feature type="repeat" description="ANK" evidence="3">
    <location>
        <begin position="2738"/>
        <end position="2770"/>
    </location>
</feature>
<feature type="repeat" description="ANK" evidence="3">
    <location>
        <begin position="1294"/>
        <end position="1326"/>
    </location>
</feature>
<reference evidence="6" key="1">
    <citation type="journal article" date="2023" name="G3 (Bethesda)">
        <title>Whole genome assemblies of Zophobas morio and Tenebrio molitor.</title>
        <authorList>
            <person name="Kaur S."/>
            <person name="Stinson S.A."/>
            <person name="diCenzo G.C."/>
        </authorList>
    </citation>
    <scope>NUCLEOTIDE SEQUENCE</scope>
    <source>
        <strain evidence="6">QUZm001</strain>
    </source>
</reference>
<dbReference type="Pfam" id="PF13637">
    <property type="entry name" value="Ank_4"/>
    <property type="match status" value="2"/>
</dbReference>
<feature type="compositionally biased region" description="Basic residues" evidence="5">
    <location>
        <begin position="144"/>
        <end position="159"/>
    </location>
</feature>
<feature type="compositionally biased region" description="Basic and acidic residues" evidence="5">
    <location>
        <begin position="2904"/>
        <end position="2915"/>
    </location>
</feature>
<evidence type="ECO:0000256" key="4">
    <source>
        <dbReference type="SAM" id="Coils"/>
    </source>
</evidence>
<dbReference type="Proteomes" id="UP001168821">
    <property type="component" value="Unassembled WGS sequence"/>
</dbReference>
<keyword evidence="2 3" id="KW-0040">ANK repeat</keyword>
<keyword evidence="4" id="KW-0175">Coiled coil</keyword>
<evidence type="ECO:0000313" key="7">
    <source>
        <dbReference type="Proteomes" id="UP001168821"/>
    </source>
</evidence>
<dbReference type="SMART" id="SM00248">
    <property type="entry name" value="ANK"/>
    <property type="match status" value="18"/>
</dbReference>
<feature type="repeat" description="ANK" evidence="3">
    <location>
        <begin position="1426"/>
        <end position="1458"/>
    </location>
</feature>
<feature type="coiled-coil region" evidence="4">
    <location>
        <begin position="59"/>
        <end position="86"/>
    </location>
</feature>
<feature type="region of interest" description="Disordered" evidence="5">
    <location>
        <begin position="127"/>
        <end position="160"/>
    </location>
</feature>
<feature type="repeat" description="ANK" evidence="3">
    <location>
        <begin position="2672"/>
        <end position="2704"/>
    </location>
</feature>
<evidence type="ECO:0000256" key="2">
    <source>
        <dbReference type="ARBA" id="ARBA00023043"/>
    </source>
</evidence>
<evidence type="ECO:0008006" key="8">
    <source>
        <dbReference type="Google" id="ProtNLM"/>
    </source>
</evidence>
<feature type="compositionally biased region" description="Basic and acidic residues" evidence="5">
    <location>
        <begin position="127"/>
        <end position="143"/>
    </location>
</feature>
<dbReference type="PANTHER" id="PTHR24171:SF10">
    <property type="entry name" value="ANKYRIN REPEAT DOMAIN-CONTAINING PROTEIN 29-LIKE"/>
    <property type="match status" value="1"/>
</dbReference>
<evidence type="ECO:0000256" key="5">
    <source>
        <dbReference type="SAM" id="MobiDB-lite"/>
    </source>
</evidence>
<gene>
    <name evidence="6" type="ORF">Zmor_019064</name>
</gene>
<keyword evidence="1" id="KW-0677">Repeat</keyword>
<feature type="repeat" description="ANK" evidence="3">
    <location>
        <begin position="2804"/>
        <end position="2836"/>
    </location>
</feature>
<feature type="compositionally biased region" description="Polar residues" evidence="5">
    <location>
        <begin position="2922"/>
        <end position="2933"/>
    </location>
</feature>
<feature type="repeat" description="ANK" evidence="3">
    <location>
        <begin position="2639"/>
        <end position="2671"/>
    </location>
</feature>
<evidence type="ECO:0000256" key="1">
    <source>
        <dbReference type="ARBA" id="ARBA00022737"/>
    </source>
</evidence>
<sequence length="3090" mass="354472">MFNNYDSEIRATNTRPIGNKRLEMDLTRIKELATLIKNHHRQLLEEVRLVNCGNTYQTAESFDRNCLELLEELQRLEGKVEQITGSNTQFKNYLQHHISYVQPQKEQITQGNTKVESQDKAIKMDVPPRKDKITATKEDQNEKNRRKTGSINKKFKKRRGTTDKGKDYELYFLAHMALKLTENDNINNFLISSNNEDFGDFDDVVLELENPRETYAIQLKHVQNKKCITLGDLTTTAPKANFAIKKYFESFKKESALRKCKLFLMTNAEFGVQGTFSIKTDAQEIIIEVIESVCPLDTINISQKGKCYQFKISENNDIQDLTNEVCDYEAFFENFFIYSKQLNLDALQKTIKSEFNELLVAETANDVFLQYIDFIENWNMVGGEKEKLDQTMLARLLALQIATPSIYAISFDTANINLENAKYLQQAISKFHLTVFKNESCENVQSLWSNLKDEFDSKAINELNEERRRYHIKTNYVNNISELNSISGIECTKLLWLMNKCPLILKQSSCAYKAINICKDRSFVMVAKNFSKKELNDGSIFLQLSNIEDDNDLTNLKTNLECRFKSQTIKLEELTEGHKGFQRFISTDILLEMVQGPYEVKELEDTAQNLPLETWRRYVNRSLTRNFVDYKYLENIRRDTMILITCVDDERILLLKKMLKLADNVDYDDDQYVIFSNKKCKVLNYKPTIYVSNEDFSSQQFRNICEATSNVRNCHHFKLNKQNLEWIATKGDISALQQYRIQSNREKNIAESELPQLHTENNVHIIADEPGMGKTYFLKKLKKDVSNFAIIITPKDISRFYSSRQNKSQISFEDFLIKSKFHLRGNFDSYFIKFLAKNGRFLYLWDGLDEISEARLNGVIDVILTISKGSSLQWITCRIHLEKLLEEKLGVLCKRIIRLSADQRQQYMMKSLEKRCSAKTFEEILEKIAFTGHGEIFGNPLQLFMVATLLENNFDKYVTMLDHFKIITNLYRYFVDEKFNLCNQEKAALKILDNSFQYRISQDGKKARTKDYQAAALKILLDENMFNQLNLNCDDFLSDVASKGDYAGFISSVTESKHPTFVHNSYAEYFAADYLASNRKNFEFIISKVKHDNVRLFFDMMLAHNRPGHIAVLYQDLEALKQYDCEELCKKDDEGRNALELACTWGQRYPVLRVIKSNKTYLVEDYSDYSHETNQRHEGILKYLLSQFRVKDLLEMNCFSYAQKYDCLFVLAAIIKTCRIKSTTLSDNTVCSILYYCVKYERTDFISLLEKNEDVLQIVSSAKQWLFLACQNGDEKLVRILLHFGIDLNCVDEEGRTPLYLAASRGHERIAQILLDQGVKLETLCENKNTLLHVACESGNEVLVEDLLKRGLNIDACNSDDLTPLHLACQSGYEGVVKVLISNRANPSATDKHGRTALYLALFDDEDKIVRLLIESGVDVNAATEEGRTILHLASQNGHNTVVQKLISLGADPNPTDQNGLTPLDLSYQQSHEGTSELLFSLGAGMNPVEENGNSLVSNGENFEDRIMKKPGITLPVAMSDSNFNDKTTPARNYKQMAIADVILDMMSNDKIKDFRVSPKNYDLGIFDDILIEVCIDNRKETSAMHLEFCGQSTLMLQQLTMKNSNNSLHKCFDSFQQLKNKAQEFMLFFDCQFITTDNKIFQLEGEEFYIKLNKVPVQGSARIFRYRTHCYKLQIVEHQQNKENCPKIEKYRSFFEKLYIYTCETNFDNLYKATVDKFSKIFNCNGDIFEKVLQLISNWNVEKTGKLQLKKKFVQRIIALKLLTTQIEPITDGLVSDKMLILRNAISTFDVTLFENRNSDVIQQLWGDVSSQISGVEELNKIRETYQVSSDYIDSVDNLDRKILAQLLWLMNKCPLIVKDHKNVIKVVQFCSDEKFVVLCEGEIRESITNRPVFQNLFDLKLRPEVYEKVITTFTISLQGNEELNLKTAFENNETVFKCVTTNNLLDMLDGPLCIGRQSETLCHPYIERHLSRNIVGIKYLDHIDDQTIVLLNFKINQVNQLNKYNTIDIDDPNLSKSVPGVKIYVSRSKCTDIEFEKLCRSRPEINVIHYFKFFNNESLEWIRSKGDVSGIQKYKISNDNYQTENDFCSFDDIKNITVISANPGMGKIEFMTSLKRKCSPKYWTVTVYPKDVNLFLQSLEKDSTSNHITLLESFLLNQELVSNRYLDYEILKSYLKHGRVLYVWDAFDLITTQYLDKVSNLIVELSQKGFVQLVNCRQHIKTHLEKKFGVISSSLIGFNEDEQEYYVSQRLHPCKSSDEIKNAIDKIKSMLAFVNAVDILGIPGEISVLAELLLRNDVVFSRLLNDLFLVADLYKYLILVKFSTRNEVICDIKNYHLENTIPRSREKTLTHYERIALKASFPDEILQPLKLDFQLSAKVIYSNKTCLLGLTEVRKNVAHFFHVSYAEYLVAAYFSKNLSQVPKEVLFDGNYTNIRFFFDTIMALNSPAHIAVLYKNFEQLNTYGDDILTRKDRGGRSALHLLCYVSQEFPRSEKNYLEAVGNLLDKCSVAEQDVLFNMTPLAYAREREARANSITGNSGNTPRVLESLNDQERVAAYLIDCVGQTSLGNFCIRTPLYVAAESGQRKLAKCLMESGAEINRVDDDGCTPLFAASRNDHVKTVECLVKYGAQINCADNVGRTPLFAASLKGQEKMVECLVKCGAAINCVDKYGWTPLYAASRNGHYKIVECLVKCGAEINRTDGDGGTPLYKAAWYGHEKTVERLVKLGAEINRAHHNGETPLYAASWNGHEKIIEYLVKCGAEINRGDNSGRTPLHAASSDGQEKTMECLVKCGAEINRADKNDWTPLYGASRNGHDKAVECLVKCGAEINRADEKGCIKYLKDVVEIAPGEVMCCGSKVTPTTLPEKKMTNSIAQEEVAASINDPDNELDDESFSSAIENSDTAKVENKRKEFPIIIIQDSPSNQAKTPNQGDKDKKVKKTLRGYSELQEPVQDDNENLDNNKTLQNEDDNWNKVKSKKRHRRESNKPIIGCSVDNSTLKAVPRRSFIHVYRLNPSTTTKDIEDHLCMSNICTFGVEKLQSRYPDLYSSFKVTIDHKDQHVAMKPETWPPGSCVNRFFHRILKKTALP</sequence>
<dbReference type="PANTHER" id="PTHR24171">
    <property type="entry name" value="ANKYRIN REPEAT DOMAIN-CONTAINING PROTEIN 39-RELATED"/>
    <property type="match status" value="1"/>
</dbReference>
<dbReference type="EMBL" id="JALNTZ010000005">
    <property type="protein sequence ID" value="KAJ3653155.1"/>
    <property type="molecule type" value="Genomic_DNA"/>
</dbReference>
<dbReference type="InterPro" id="IPR002110">
    <property type="entry name" value="Ankyrin_rpt"/>
</dbReference>
<name>A0AA38ICE1_9CUCU</name>
<feature type="repeat" description="ANK" evidence="3">
    <location>
        <begin position="2705"/>
        <end position="2737"/>
    </location>
</feature>
<dbReference type="PRINTS" id="PR01415">
    <property type="entry name" value="ANKYRIN"/>
</dbReference>
<comment type="caution">
    <text evidence="6">The sequence shown here is derived from an EMBL/GenBank/DDBJ whole genome shotgun (WGS) entry which is preliminary data.</text>
</comment>
<dbReference type="Gene3D" id="1.25.40.20">
    <property type="entry name" value="Ankyrin repeat-containing domain"/>
    <property type="match status" value="4"/>
</dbReference>
<feature type="repeat" description="ANK" evidence="3">
    <location>
        <begin position="1261"/>
        <end position="1293"/>
    </location>
</feature>
<dbReference type="InterPro" id="IPR027417">
    <property type="entry name" value="P-loop_NTPase"/>
</dbReference>
<dbReference type="Pfam" id="PF12796">
    <property type="entry name" value="Ank_2"/>
    <property type="match status" value="4"/>
</dbReference>
<accession>A0AA38ICE1</accession>
<feature type="repeat" description="ANK" evidence="3">
    <location>
        <begin position="1360"/>
        <end position="1392"/>
    </location>
</feature>
<protein>
    <recommendedName>
        <fullName evidence="8">NACHT domain-containing protein</fullName>
    </recommendedName>
</protein>
<feature type="repeat" description="ANK" evidence="3">
    <location>
        <begin position="2575"/>
        <end position="2605"/>
    </location>
</feature>
<evidence type="ECO:0000313" key="6">
    <source>
        <dbReference type="EMBL" id="KAJ3653155.1"/>
    </source>
</evidence>
<evidence type="ECO:0000256" key="3">
    <source>
        <dbReference type="PROSITE-ProRule" id="PRU00023"/>
    </source>
</evidence>
<dbReference type="SUPFAM" id="SSF48403">
    <property type="entry name" value="Ankyrin repeat"/>
    <property type="match status" value="2"/>
</dbReference>
<keyword evidence="7" id="KW-1185">Reference proteome</keyword>
<dbReference type="PROSITE" id="PS50088">
    <property type="entry name" value="ANK_REPEAT"/>
    <property type="match status" value="14"/>
</dbReference>
<proteinExistence type="predicted"/>
<organism evidence="6 7">
    <name type="scientific">Zophobas morio</name>
    <dbReference type="NCBI Taxonomy" id="2755281"/>
    <lineage>
        <taxon>Eukaryota</taxon>
        <taxon>Metazoa</taxon>
        <taxon>Ecdysozoa</taxon>
        <taxon>Arthropoda</taxon>
        <taxon>Hexapoda</taxon>
        <taxon>Insecta</taxon>
        <taxon>Pterygota</taxon>
        <taxon>Neoptera</taxon>
        <taxon>Endopterygota</taxon>
        <taxon>Coleoptera</taxon>
        <taxon>Polyphaga</taxon>
        <taxon>Cucujiformia</taxon>
        <taxon>Tenebrionidae</taxon>
        <taxon>Zophobas</taxon>
    </lineage>
</organism>
<dbReference type="PROSITE" id="PS50297">
    <property type="entry name" value="ANK_REP_REGION"/>
    <property type="match status" value="13"/>
</dbReference>
<feature type="repeat" description="ANK" evidence="3">
    <location>
        <begin position="1327"/>
        <end position="1359"/>
    </location>
</feature>